<evidence type="ECO:0000313" key="2">
    <source>
        <dbReference type="EMBL" id="ETV95238.1"/>
    </source>
</evidence>
<accession>A0A024TMI0</accession>
<dbReference type="AlphaFoldDB" id="A0A024TMI0"/>
<proteinExistence type="predicted"/>
<name>A0A024TMI0_9STRA</name>
<dbReference type="OrthoDB" id="8904098at2759"/>
<dbReference type="RefSeq" id="XP_008875939.1">
    <property type="nucleotide sequence ID" value="XM_008877717.1"/>
</dbReference>
<sequence>MFYGVGIVSLINLLAFLYVMREMQFGMASSKRGAEAVVDEAALAKHESHLADGEKARLSYA</sequence>
<dbReference type="GeneID" id="20088195"/>
<gene>
    <name evidence="2" type="ORF">H310_11145</name>
</gene>
<reference evidence="2" key="1">
    <citation type="submission" date="2013-12" db="EMBL/GenBank/DDBJ databases">
        <title>The Genome Sequence of Aphanomyces invadans NJM9701.</title>
        <authorList>
            <consortium name="The Broad Institute Genomics Platform"/>
            <person name="Russ C."/>
            <person name="Tyler B."/>
            <person name="van West P."/>
            <person name="Dieguez-Uribeondo J."/>
            <person name="Young S.K."/>
            <person name="Zeng Q."/>
            <person name="Gargeya S."/>
            <person name="Fitzgerald M."/>
            <person name="Abouelleil A."/>
            <person name="Alvarado L."/>
            <person name="Chapman S.B."/>
            <person name="Gainer-Dewar J."/>
            <person name="Goldberg J."/>
            <person name="Griggs A."/>
            <person name="Gujja S."/>
            <person name="Hansen M."/>
            <person name="Howarth C."/>
            <person name="Imamovic A."/>
            <person name="Ireland A."/>
            <person name="Larimer J."/>
            <person name="McCowan C."/>
            <person name="Murphy C."/>
            <person name="Pearson M."/>
            <person name="Poon T.W."/>
            <person name="Priest M."/>
            <person name="Roberts A."/>
            <person name="Saif S."/>
            <person name="Shea T."/>
            <person name="Sykes S."/>
            <person name="Wortman J."/>
            <person name="Nusbaum C."/>
            <person name="Birren B."/>
        </authorList>
    </citation>
    <scope>NUCLEOTIDE SEQUENCE [LARGE SCALE GENOMIC DNA]</scope>
    <source>
        <strain evidence="2">NJM9701</strain>
    </source>
</reference>
<feature type="transmembrane region" description="Helical" evidence="1">
    <location>
        <begin position="6"/>
        <end position="23"/>
    </location>
</feature>
<protein>
    <submittedName>
        <fullName evidence="2">Uncharacterized protein</fullName>
    </submittedName>
</protein>
<keyword evidence="1" id="KW-0812">Transmembrane</keyword>
<dbReference type="EMBL" id="KI913981">
    <property type="protein sequence ID" value="ETV95238.1"/>
    <property type="molecule type" value="Genomic_DNA"/>
</dbReference>
<keyword evidence="1" id="KW-1133">Transmembrane helix</keyword>
<evidence type="ECO:0000256" key="1">
    <source>
        <dbReference type="SAM" id="Phobius"/>
    </source>
</evidence>
<dbReference type="VEuPathDB" id="FungiDB:H310_11145"/>
<keyword evidence="1" id="KW-0472">Membrane</keyword>
<organism evidence="2">
    <name type="scientific">Aphanomyces invadans</name>
    <dbReference type="NCBI Taxonomy" id="157072"/>
    <lineage>
        <taxon>Eukaryota</taxon>
        <taxon>Sar</taxon>
        <taxon>Stramenopiles</taxon>
        <taxon>Oomycota</taxon>
        <taxon>Saprolegniomycetes</taxon>
        <taxon>Saprolegniales</taxon>
        <taxon>Verrucalvaceae</taxon>
        <taxon>Aphanomyces</taxon>
    </lineage>
</organism>